<evidence type="ECO:0008006" key="3">
    <source>
        <dbReference type="Google" id="ProtNLM"/>
    </source>
</evidence>
<dbReference type="EMBL" id="JACIEK010000029">
    <property type="protein sequence ID" value="MBB4000741.1"/>
    <property type="molecule type" value="Genomic_DNA"/>
</dbReference>
<comment type="caution">
    <text evidence="1">The sequence shown here is derived from an EMBL/GenBank/DDBJ whole genome shotgun (WGS) entry which is preliminary data.</text>
</comment>
<dbReference type="Proteomes" id="UP000542776">
    <property type="component" value="Unassembled WGS sequence"/>
</dbReference>
<dbReference type="RefSeq" id="WP_183202777.1">
    <property type="nucleotide sequence ID" value="NZ_JACIEK010000029.1"/>
</dbReference>
<name>A0A7W6H8V7_9HYPH</name>
<proteinExistence type="predicted"/>
<organism evidence="1 2">
    <name type="scientific">Aureimonas pseudogalii</name>
    <dbReference type="NCBI Taxonomy" id="1744844"/>
    <lineage>
        <taxon>Bacteria</taxon>
        <taxon>Pseudomonadati</taxon>
        <taxon>Pseudomonadota</taxon>
        <taxon>Alphaproteobacteria</taxon>
        <taxon>Hyphomicrobiales</taxon>
        <taxon>Aurantimonadaceae</taxon>
        <taxon>Aureimonas</taxon>
    </lineage>
</organism>
<sequence>MLSLPRRALDLNAVEMIWQFMRDNRISSRVFTEDDDTVVHCRKAGNKLVDQAWKIISSGMRDWSLRF</sequence>
<evidence type="ECO:0000313" key="2">
    <source>
        <dbReference type="Proteomes" id="UP000542776"/>
    </source>
</evidence>
<keyword evidence="2" id="KW-1185">Reference proteome</keyword>
<gene>
    <name evidence="1" type="ORF">GGR04_004621</name>
</gene>
<protein>
    <recommendedName>
        <fullName evidence="3">Transposase</fullName>
    </recommendedName>
</protein>
<dbReference type="AlphaFoldDB" id="A0A7W6H8V7"/>
<evidence type="ECO:0000313" key="1">
    <source>
        <dbReference type="EMBL" id="MBB4000741.1"/>
    </source>
</evidence>
<accession>A0A7W6H8V7</accession>
<reference evidence="1 2" key="1">
    <citation type="submission" date="2020-08" db="EMBL/GenBank/DDBJ databases">
        <title>Genomic Encyclopedia of Type Strains, Phase IV (KMG-IV): sequencing the most valuable type-strain genomes for metagenomic binning, comparative biology and taxonomic classification.</title>
        <authorList>
            <person name="Goeker M."/>
        </authorList>
    </citation>
    <scope>NUCLEOTIDE SEQUENCE [LARGE SCALE GENOMIC DNA]</scope>
    <source>
        <strain evidence="1 2">DSM 102238</strain>
    </source>
</reference>